<gene>
    <name evidence="4" type="ORF">E3O23_17560</name>
</gene>
<dbReference type="InterPro" id="IPR048469">
    <property type="entry name" value="YchJ-like_M"/>
</dbReference>
<dbReference type="Gene3D" id="3.10.450.50">
    <property type="match status" value="1"/>
</dbReference>
<reference evidence="4 5" key="1">
    <citation type="submission" date="2019-03" db="EMBL/GenBank/DDBJ databases">
        <title>Genomics of glacier-inhabiting Cryobacterium strains.</title>
        <authorList>
            <person name="Liu Q."/>
            <person name="Xin Y.-H."/>
        </authorList>
    </citation>
    <scope>NUCLEOTIDE SEQUENCE [LARGE SCALE GENOMIC DNA]</scope>
    <source>
        <strain evidence="4 5">Sr47</strain>
    </source>
</reference>
<dbReference type="AlphaFoldDB" id="A0A4R8UCX9"/>
<dbReference type="InterPro" id="IPR023006">
    <property type="entry name" value="YchJ-like"/>
</dbReference>
<proteinExistence type="inferred from homology"/>
<protein>
    <recommendedName>
        <fullName evidence="2">UPF0225 protein E3O23_17560</fullName>
    </recommendedName>
</protein>
<dbReference type="InterPro" id="IPR032710">
    <property type="entry name" value="NTF2-like_dom_sf"/>
</dbReference>
<feature type="domain" description="YchJ-like middle NTF2-like" evidence="3">
    <location>
        <begin position="34"/>
        <end position="127"/>
    </location>
</feature>
<comment type="caution">
    <text evidence="4">The sequence shown here is derived from an EMBL/GenBank/DDBJ whole genome shotgun (WGS) entry which is preliminary data.</text>
</comment>
<keyword evidence="5" id="KW-1185">Reference proteome</keyword>
<dbReference type="Pfam" id="PF02810">
    <property type="entry name" value="SEC-C"/>
    <property type="match status" value="1"/>
</dbReference>
<dbReference type="InterPro" id="IPR004027">
    <property type="entry name" value="SEC_C_motif"/>
</dbReference>
<dbReference type="HAMAP" id="MF_00612">
    <property type="entry name" value="UPF0225"/>
    <property type="match status" value="1"/>
</dbReference>
<comment type="similarity">
    <text evidence="1 2">Belongs to the UPF0225 family.</text>
</comment>
<dbReference type="OrthoDB" id="21421at2"/>
<accession>A0A4R8UCX9</accession>
<dbReference type="SUPFAM" id="SSF54427">
    <property type="entry name" value="NTF2-like"/>
    <property type="match status" value="1"/>
</dbReference>
<dbReference type="EMBL" id="SOEZ01000079">
    <property type="protein sequence ID" value="TFB46597.1"/>
    <property type="molecule type" value="Genomic_DNA"/>
</dbReference>
<dbReference type="Pfam" id="PF17775">
    <property type="entry name" value="YchJ_M-like"/>
    <property type="match status" value="1"/>
</dbReference>
<evidence type="ECO:0000256" key="1">
    <source>
        <dbReference type="ARBA" id="ARBA00010839"/>
    </source>
</evidence>
<evidence type="ECO:0000313" key="5">
    <source>
        <dbReference type="Proteomes" id="UP000297866"/>
    </source>
</evidence>
<organism evidence="4 5">
    <name type="scientific">Cryobacterium tagatosivorans</name>
    <dbReference type="NCBI Taxonomy" id="1259199"/>
    <lineage>
        <taxon>Bacteria</taxon>
        <taxon>Bacillati</taxon>
        <taxon>Actinomycetota</taxon>
        <taxon>Actinomycetes</taxon>
        <taxon>Micrococcales</taxon>
        <taxon>Microbacteriaceae</taxon>
        <taxon>Cryobacterium</taxon>
    </lineage>
</organism>
<sequence>MVPVTATTRCPCLSGETYGECCGPLHAGQGSAPTAERLMRSRYAAFAVGAAGYLLTTWHPSTRPDSLELDAEMKWVRLDILRTVRGGPLDTDGVVEFVAHYRLDGQRGQQHESSRFLKIDRRWFYLDSLG</sequence>
<evidence type="ECO:0000313" key="4">
    <source>
        <dbReference type="EMBL" id="TFB46597.1"/>
    </source>
</evidence>
<name>A0A4R8UCX9_9MICO</name>
<dbReference type="Proteomes" id="UP000297866">
    <property type="component" value="Unassembled WGS sequence"/>
</dbReference>
<evidence type="ECO:0000259" key="3">
    <source>
        <dbReference type="Pfam" id="PF17775"/>
    </source>
</evidence>
<evidence type="ECO:0000256" key="2">
    <source>
        <dbReference type="HAMAP-Rule" id="MF_00612"/>
    </source>
</evidence>